<evidence type="ECO:0000256" key="2">
    <source>
        <dbReference type="ARBA" id="ARBA00022525"/>
    </source>
</evidence>
<name>A0A6I2F8V5_9MICO</name>
<dbReference type="PROSITE" id="PS51841">
    <property type="entry name" value="LTD"/>
    <property type="match status" value="3"/>
</dbReference>
<proteinExistence type="predicted"/>
<dbReference type="SUPFAM" id="SSF75011">
    <property type="entry name" value="3-carboxy-cis,cis-mucoante lactonizing enzyme"/>
    <property type="match status" value="1"/>
</dbReference>
<evidence type="ECO:0000259" key="9">
    <source>
        <dbReference type="PROSITE" id="PS51841"/>
    </source>
</evidence>
<evidence type="ECO:0000256" key="4">
    <source>
        <dbReference type="ARBA" id="ARBA00023088"/>
    </source>
</evidence>
<gene>
    <name evidence="10" type="ORF">GE115_10055</name>
</gene>
<evidence type="ECO:0000259" key="8">
    <source>
        <dbReference type="PROSITE" id="PS50847"/>
    </source>
</evidence>
<feature type="domain" description="LTD" evidence="9">
    <location>
        <begin position="301"/>
        <end position="415"/>
    </location>
</feature>
<dbReference type="Proteomes" id="UP000431080">
    <property type="component" value="Unassembled WGS sequence"/>
</dbReference>
<evidence type="ECO:0000256" key="6">
    <source>
        <dbReference type="SAM" id="Phobius"/>
    </source>
</evidence>
<feature type="domain" description="LTD" evidence="9">
    <location>
        <begin position="167"/>
        <end position="280"/>
    </location>
</feature>
<dbReference type="Pfam" id="PF13449">
    <property type="entry name" value="Phytase-like"/>
    <property type="match status" value="1"/>
</dbReference>
<dbReference type="PROSITE" id="PS50847">
    <property type="entry name" value="GRAM_POS_ANCHORING"/>
    <property type="match status" value="1"/>
</dbReference>
<keyword evidence="6" id="KW-1133">Transmembrane helix</keyword>
<evidence type="ECO:0000313" key="11">
    <source>
        <dbReference type="Proteomes" id="UP000431080"/>
    </source>
</evidence>
<dbReference type="Gene3D" id="2.60.40.1260">
    <property type="entry name" value="Lamin Tail domain"/>
    <property type="match status" value="3"/>
</dbReference>
<protein>
    <recommendedName>
        <fullName evidence="12">Cell wall protein</fullName>
    </recommendedName>
</protein>
<keyword evidence="4" id="KW-0572">Peptidoglycan-anchor</keyword>
<organism evidence="10 11">
    <name type="scientific">Agromyces agglutinans</name>
    <dbReference type="NCBI Taxonomy" id="2662258"/>
    <lineage>
        <taxon>Bacteria</taxon>
        <taxon>Bacillati</taxon>
        <taxon>Actinomycetota</taxon>
        <taxon>Actinomycetes</taxon>
        <taxon>Micrococcales</taxon>
        <taxon>Microbacteriaceae</taxon>
        <taxon>Agromyces</taxon>
    </lineage>
</organism>
<dbReference type="InterPro" id="IPR036415">
    <property type="entry name" value="Lamin_tail_dom_sf"/>
</dbReference>
<evidence type="ECO:0000256" key="5">
    <source>
        <dbReference type="SAM" id="MobiDB-lite"/>
    </source>
</evidence>
<feature type="region of interest" description="Disordered" evidence="5">
    <location>
        <begin position="790"/>
        <end position="818"/>
    </location>
</feature>
<feature type="transmembrane region" description="Helical" evidence="6">
    <location>
        <begin position="835"/>
        <end position="856"/>
    </location>
</feature>
<keyword evidence="2" id="KW-0964">Secreted</keyword>
<dbReference type="InterPro" id="IPR001322">
    <property type="entry name" value="Lamin_tail_dom"/>
</dbReference>
<feature type="region of interest" description="Disordered" evidence="5">
    <location>
        <begin position="525"/>
        <end position="547"/>
    </location>
</feature>
<keyword evidence="1" id="KW-0134">Cell wall</keyword>
<dbReference type="InterPro" id="IPR027372">
    <property type="entry name" value="Phytase-like_dom"/>
</dbReference>
<evidence type="ECO:0000256" key="3">
    <source>
        <dbReference type="ARBA" id="ARBA00022729"/>
    </source>
</evidence>
<accession>A0A6I2F8V5</accession>
<feature type="domain" description="LTD" evidence="9">
    <location>
        <begin position="27"/>
        <end position="138"/>
    </location>
</feature>
<evidence type="ECO:0000313" key="10">
    <source>
        <dbReference type="EMBL" id="MRG60207.1"/>
    </source>
</evidence>
<feature type="domain" description="Gram-positive cocci surface proteins LPxTG" evidence="8">
    <location>
        <begin position="827"/>
        <end position="866"/>
    </location>
</feature>
<keyword evidence="11" id="KW-1185">Reference proteome</keyword>
<dbReference type="InterPro" id="IPR019931">
    <property type="entry name" value="LPXTG_anchor"/>
</dbReference>
<keyword evidence="6" id="KW-0472">Membrane</keyword>
<dbReference type="Pfam" id="PF00932">
    <property type="entry name" value="LTD"/>
    <property type="match status" value="3"/>
</dbReference>
<evidence type="ECO:0008006" key="12">
    <source>
        <dbReference type="Google" id="ProtNLM"/>
    </source>
</evidence>
<dbReference type="RefSeq" id="WP_153684674.1">
    <property type="nucleotide sequence ID" value="NZ_WJIF01000005.1"/>
</dbReference>
<keyword evidence="3 7" id="KW-0732">Signal</keyword>
<dbReference type="EMBL" id="WJIF01000005">
    <property type="protein sequence ID" value="MRG60207.1"/>
    <property type="molecule type" value="Genomic_DNA"/>
</dbReference>
<dbReference type="InterPro" id="IPR006311">
    <property type="entry name" value="TAT_signal"/>
</dbReference>
<feature type="signal peptide" evidence="7">
    <location>
        <begin position="1"/>
        <end position="27"/>
    </location>
</feature>
<comment type="caution">
    <text evidence="10">The sequence shown here is derived from an EMBL/GenBank/DDBJ whole genome shotgun (WGS) entry which is preliminary data.</text>
</comment>
<evidence type="ECO:0000256" key="7">
    <source>
        <dbReference type="SAM" id="SignalP"/>
    </source>
</evidence>
<feature type="chain" id="PRO_5026249308" description="Cell wall protein" evidence="7">
    <location>
        <begin position="28"/>
        <end position="866"/>
    </location>
</feature>
<dbReference type="PROSITE" id="PS51318">
    <property type="entry name" value="TAT"/>
    <property type="match status" value="1"/>
</dbReference>
<sequence length="866" mass="87757">MPFTRPSRRAAAMLAALAVAAPGLAIAASPIAATAADGSVVVNEIWYDGTPEDAIELYNASSESVDVSGWKLQDDKRDASTKGTAVLPEGTAIAPGGFLVLTKAESGPLTFPFGLGKGDAVFLLDPADAVVDEYAYAADSPTSDWSRCADGGAWAHATAVTLGTPNTCDPVEEPATPGSVRLNEIDSGPADWIELVNPGDEALALSGYELRDNSDDHRWFFAAGTTIGAGELLVVEASTLGVGIDGGALEFGDPIGIGGADAIRLYDAGGTKLDEYSWAAHPAVDGSEAAASWARCPDATGPWSLARITKGAANDCVLPSVAINEVESNGDATDWVEVVNTGTTPVDLSGWTLMDGDPIGHAADVTPVESGTTLAPGAFFVFDQNTHFDFGLGDGDTATIRNASGVTIAEHTWGPHAAVTYARCPDGTGAFGDASASTKGAANACGTGPVDPTDPEAAAWPGSPDVTVIDEEPMFLEDSSGLDVQETAEGAFLWAVDNGTGTFWKLEIGADGSATFADGKRARFQKDADDPEADGPDSEGITVDGDGNVYLASERDNSDKGVNRNVVLAVDADAPGPDVVADQEWDLTSSLPDVAANTGIEAVEWVSDDVLAGRLLDATTDAPYDPADYPGHGDGLFFVALEDNGHVYAYALGTDGSIDQVAEIDPGLGGVMALDYDTAFDRLWAVCDNGCEGRAAQIAFTGGEPEVVLFERPAGMPDLNTEGFATAPASLGTPVAAPAADEAPIVPFVRAATVGAEAVEAELSRPVFWFADGERPAALRAGTVVGAVEGAGPGAGGPGAGGPGTGGSGSGGNGSTTGTGTTGAAGLADTGVDDALVAIIPLAVLAVLGGAALAIIGRRRREASAN</sequence>
<dbReference type="AlphaFoldDB" id="A0A6I2F8V5"/>
<dbReference type="SUPFAM" id="SSF74853">
    <property type="entry name" value="Lamin A/C globular tail domain"/>
    <property type="match status" value="3"/>
</dbReference>
<evidence type="ECO:0000256" key="1">
    <source>
        <dbReference type="ARBA" id="ARBA00022512"/>
    </source>
</evidence>
<keyword evidence="6" id="KW-0812">Transmembrane</keyword>
<reference evidence="10 11" key="1">
    <citation type="submission" date="2019-10" db="EMBL/GenBank/DDBJ databases">
        <authorList>
            <person name="Nie G."/>
            <person name="Ming H."/>
            <person name="Yi B."/>
        </authorList>
    </citation>
    <scope>NUCLEOTIDE SEQUENCE [LARGE SCALE GENOMIC DNA]</scope>
    <source>
        <strain evidence="10 11">CFH 90414</strain>
    </source>
</reference>